<comment type="subcellular location">
    <subcellularLocation>
        <location evidence="1 4">Nucleus</location>
    </subcellularLocation>
</comment>
<comment type="subunit">
    <text evidence="4">Component of the Mediator complex.</text>
</comment>
<dbReference type="AlphaFoldDB" id="A0A6A6DA13"/>
<dbReference type="GO" id="GO:0006357">
    <property type="term" value="P:regulation of transcription by RNA polymerase II"/>
    <property type="evidence" value="ECO:0007669"/>
    <property type="project" value="InterPro"/>
</dbReference>
<accession>A0A6A6DA13</accession>
<protein>
    <recommendedName>
        <fullName evidence="4">Mediator of RNA polymerase II transcription subunit 11</fullName>
    </recommendedName>
    <alternativeName>
        <fullName evidence="4">Mediator complex subunit 11</fullName>
    </alternativeName>
</protein>
<proteinExistence type="inferred from homology"/>
<organism evidence="5 6">
    <name type="scientific">Zopfia rhizophila CBS 207.26</name>
    <dbReference type="NCBI Taxonomy" id="1314779"/>
    <lineage>
        <taxon>Eukaryota</taxon>
        <taxon>Fungi</taxon>
        <taxon>Dikarya</taxon>
        <taxon>Ascomycota</taxon>
        <taxon>Pezizomycotina</taxon>
        <taxon>Dothideomycetes</taxon>
        <taxon>Dothideomycetes incertae sedis</taxon>
        <taxon>Zopfiaceae</taxon>
        <taxon>Zopfia</taxon>
    </lineage>
</organism>
<keyword evidence="4" id="KW-0010">Activator</keyword>
<evidence type="ECO:0000256" key="1">
    <source>
        <dbReference type="ARBA" id="ARBA00004123"/>
    </source>
</evidence>
<dbReference type="GO" id="GO:0003712">
    <property type="term" value="F:transcription coregulator activity"/>
    <property type="evidence" value="ECO:0007669"/>
    <property type="project" value="InterPro"/>
</dbReference>
<evidence type="ECO:0000256" key="4">
    <source>
        <dbReference type="RuleBase" id="RU364147"/>
    </source>
</evidence>
<comment type="function">
    <text evidence="4">Component of the Mediator complex, a coactivator involved in the regulated transcription of nearly all RNA polymerase II-dependent genes. Mediator functions as a bridge to convey information from gene-specific regulatory proteins to the basal RNA polymerase II transcription machinery. Mediator is recruited to promoters by direct interactions with regulatory proteins and serves as a scaffold for the assembly of a functional pre-initiation complex with RNA polymerase II and the general transcription factors.</text>
</comment>
<evidence type="ECO:0000256" key="3">
    <source>
        <dbReference type="ARBA" id="ARBA00023242"/>
    </source>
</evidence>
<keyword evidence="3 4" id="KW-0539">Nucleus</keyword>
<name>A0A6A6DA13_9PEZI</name>
<dbReference type="InterPro" id="IPR019404">
    <property type="entry name" value="Mediator_Med11"/>
</dbReference>
<gene>
    <name evidence="4" type="primary">MED11</name>
    <name evidence="5" type="ORF">K469DRAFT_682547</name>
</gene>
<evidence type="ECO:0000313" key="5">
    <source>
        <dbReference type="EMBL" id="KAF2176374.1"/>
    </source>
</evidence>
<sequence length="188" mass="20242">MAEASPSQRAQQDYRNLAADRIKELSSANENVPQVLRSAATALSSLTNSPIIDQTSPSPNPTDSTSLRKLVFERNVQTFFTLITQTKEKLHDQINALEASNVIPSEQLKFVSATIAPPGQGGPAPEAKLQNPEASMTNGGMGDLDIGILNARAGILRQEMDGELLGRVRGVLEELVKGMDEDRTMVDG</sequence>
<reference evidence="5" key="1">
    <citation type="journal article" date="2020" name="Stud. Mycol.">
        <title>101 Dothideomycetes genomes: a test case for predicting lifestyles and emergence of pathogens.</title>
        <authorList>
            <person name="Haridas S."/>
            <person name="Albert R."/>
            <person name="Binder M."/>
            <person name="Bloem J."/>
            <person name="Labutti K."/>
            <person name="Salamov A."/>
            <person name="Andreopoulos B."/>
            <person name="Baker S."/>
            <person name="Barry K."/>
            <person name="Bills G."/>
            <person name="Bluhm B."/>
            <person name="Cannon C."/>
            <person name="Castanera R."/>
            <person name="Culley D."/>
            <person name="Daum C."/>
            <person name="Ezra D."/>
            <person name="Gonzalez J."/>
            <person name="Henrissat B."/>
            <person name="Kuo A."/>
            <person name="Liang C."/>
            <person name="Lipzen A."/>
            <person name="Lutzoni F."/>
            <person name="Magnuson J."/>
            <person name="Mondo S."/>
            <person name="Nolan M."/>
            <person name="Ohm R."/>
            <person name="Pangilinan J."/>
            <person name="Park H.-J."/>
            <person name="Ramirez L."/>
            <person name="Alfaro M."/>
            <person name="Sun H."/>
            <person name="Tritt A."/>
            <person name="Yoshinaga Y."/>
            <person name="Zwiers L.-H."/>
            <person name="Turgeon B."/>
            <person name="Goodwin S."/>
            <person name="Spatafora J."/>
            <person name="Crous P."/>
            <person name="Grigoriev I."/>
        </authorList>
    </citation>
    <scope>NUCLEOTIDE SEQUENCE</scope>
    <source>
        <strain evidence="5">CBS 207.26</strain>
    </source>
</reference>
<evidence type="ECO:0000256" key="2">
    <source>
        <dbReference type="ARBA" id="ARBA00008186"/>
    </source>
</evidence>
<dbReference type="OrthoDB" id="5418434at2759"/>
<comment type="similarity">
    <text evidence="2 4">Belongs to the Mediator complex subunit 11 family.</text>
</comment>
<evidence type="ECO:0000313" key="6">
    <source>
        <dbReference type="Proteomes" id="UP000800200"/>
    </source>
</evidence>
<dbReference type="Gene3D" id="1.10.287.3490">
    <property type="match status" value="1"/>
</dbReference>
<keyword evidence="6" id="KW-1185">Reference proteome</keyword>
<keyword evidence="4" id="KW-0804">Transcription</keyword>
<dbReference type="GO" id="GO:0016592">
    <property type="term" value="C:mediator complex"/>
    <property type="evidence" value="ECO:0007669"/>
    <property type="project" value="InterPro"/>
</dbReference>
<dbReference type="Proteomes" id="UP000800200">
    <property type="component" value="Unassembled WGS sequence"/>
</dbReference>
<keyword evidence="4" id="KW-0805">Transcription regulation</keyword>
<dbReference type="EMBL" id="ML994710">
    <property type="protein sequence ID" value="KAF2176374.1"/>
    <property type="molecule type" value="Genomic_DNA"/>
</dbReference>
<dbReference type="Pfam" id="PF10280">
    <property type="entry name" value="Med11"/>
    <property type="match status" value="1"/>
</dbReference>